<keyword evidence="15" id="KW-0067">ATP-binding</keyword>
<keyword evidence="22" id="KW-0804">Transcription</keyword>
<dbReference type="SMART" id="SM01289">
    <property type="entry name" value="PYRIN"/>
    <property type="match status" value="1"/>
</dbReference>
<keyword evidence="14" id="KW-0256">Endoplasmic reticulum</keyword>
<dbReference type="Pfam" id="PF14484">
    <property type="entry name" value="FISNA"/>
    <property type="match status" value="1"/>
</dbReference>
<keyword evidence="17" id="KW-0391">Immunity</keyword>
<dbReference type="PANTHER" id="PTHR45690">
    <property type="entry name" value="NACHT, LRR AND PYD DOMAINS-CONTAINING PROTEIN 12"/>
    <property type="match status" value="1"/>
</dbReference>
<gene>
    <name evidence="29" type="ORF">HHUSO_G29467</name>
</gene>
<keyword evidence="16" id="KW-0832">Ubl conjugation</keyword>
<evidence type="ECO:0000259" key="27">
    <source>
        <dbReference type="PROSITE" id="PS50824"/>
    </source>
</evidence>
<organism evidence="29 30">
    <name type="scientific">Huso huso</name>
    <name type="common">Beluga</name>
    <name type="synonym">Acipenser huso</name>
    <dbReference type="NCBI Taxonomy" id="61971"/>
    <lineage>
        <taxon>Eukaryota</taxon>
        <taxon>Metazoa</taxon>
        <taxon>Chordata</taxon>
        <taxon>Craniata</taxon>
        <taxon>Vertebrata</taxon>
        <taxon>Euteleostomi</taxon>
        <taxon>Actinopterygii</taxon>
        <taxon>Chondrostei</taxon>
        <taxon>Acipenseriformes</taxon>
        <taxon>Acipenseridae</taxon>
        <taxon>Huso</taxon>
    </lineage>
</organism>
<keyword evidence="23" id="KW-0395">Inflammatory response</keyword>
<evidence type="ECO:0000256" key="14">
    <source>
        <dbReference type="ARBA" id="ARBA00022824"/>
    </source>
</evidence>
<dbReference type="InterPro" id="IPR011029">
    <property type="entry name" value="DEATH-like_dom_sf"/>
</dbReference>
<evidence type="ECO:0000256" key="15">
    <source>
        <dbReference type="ARBA" id="ARBA00022840"/>
    </source>
</evidence>
<evidence type="ECO:0000256" key="8">
    <source>
        <dbReference type="ARBA" id="ARBA00022525"/>
    </source>
</evidence>
<evidence type="ECO:0000313" key="30">
    <source>
        <dbReference type="Proteomes" id="UP001369086"/>
    </source>
</evidence>
<keyword evidence="12" id="KW-0547">Nucleotide-binding</keyword>
<keyword evidence="7" id="KW-0963">Cytoplasm</keyword>
<reference evidence="29 30" key="1">
    <citation type="submission" date="2021-05" db="EMBL/GenBank/DDBJ databases">
        <authorList>
            <person name="Zahm M."/>
            <person name="Klopp C."/>
            <person name="Cabau C."/>
            <person name="Kuhl H."/>
            <person name="Suciu R."/>
            <person name="Ciorpac M."/>
            <person name="Holostenco D."/>
            <person name="Gessner J."/>
            <person name="Wuertz S."/>
            <person name="Hohne C."/>
            <person name="Stock M."/>
            <person name="Gislard M."/>
            <person name="Lluch J."/>
            <person name="Milhes M."/>
            <person name="Lampietro C."/>
            <person name="Lopez Roques C."/>
            <person name="Donnadieu C."/>
            <person name="Du K."/>
            <person name="Schartl M."/>
            <person name="Guiguen Y."/>
        </authorList>
    </citation>
    <scope>NUCLEOTIDE SEQUENCE [LARGE SCALE GENOMIC DNA]</scope>
    <source>
        <strain evidence="29">Hh-F2</strain>
        <tissue evidence="29">Blood</tissue>
    </source>
</reference>
<dbReference type="Gene3D" id="3.40.50.300">
    <property type="entry name" value="P-loop containing nucleotide triphosphate hydrolases"/>
    <property type="match status" value="1"/>
</dbReference>
<evidence type="ECO:0000256" key="2">
    <source>
        <dbReference type="ARBA" id="ARBA00004123"/>
    </source>
</evidence>
<keyword evidence="13" id="KW-0378">Hydrolase</keyword>
<evidence type="ECO:0000259" key="28">
    <source>
        <dbReference type="PROSITE" id="PS50837"/>
    </source>
</evidence>
<keyword evidence="20" id="KW-0472">Membrane</keyword>
<dbReference type="SUPFAM" id="SSF47986">
    <property type="entry name" value="DEATH domain"/>
    <property type="match status" value="1"/>
</dbReference>
<evidence type="ECO:0000256" key="13">
    <source>
        <dbReference type="ARBA" id="ARBA00022801"/>
    </source>
</evidence>
<sequence length="888" mass="102018">MGDKGEVLISILDELIGEELKRFKFSLESIEKKYLCQHIPRGKLEHAQVTDIVSLLIDHYSDHTINMVKDALIHIKKRDLADQLLEKAETVLEELHPKNRTTVCQESYKKEVKKKYGKTKDYNSLPGEWVDFDKRFTKLLILKRHPNLQEREYELQSRGHLELRETYKNDEDICLQVEDVFASDENGEIPSTIALQGPAGIGKTFTVNKIMFDWASNNIFQGKFDYVFHFNFRELNTISCNVSLIELISDRHSNLNLDEILARPEKLLFLMDGFDEWKFPLDQDDSGLGKGECSKQPVAITVSRLLKRKIFSESTLLITTRPASLGTLEESVTLQRCAEILGFSADEIQEYVFNYFPDKEQAAQALNYIKENESVLTLCFVPVVCWIVCEVIKDSIERGEEITRNLKTITQVFVQFVRILLKYHGNKCPSDTIHKLGSLALAGVRKHQFLFQEEELEKLFSNHIQDASAFLDKILFKQNLICRSAYHFLHLSIQELLAAMFCVSGMSDEERNKLLCEALDNSCFFNVVYFMFGLANKNTQALIPDSIVLPISVLRTQLENWMNKAMTSSSIDSYVLELLHCLFEIQDEEFVRKVMEYRYTDHLALIAGYLNKHDCTVIKYCIEQCGEVRSLDLLLCILGEEEVKVLVEVLQKCRCFSMEASNLTNTTVQNFCQMLSTHPDKKCLYLDIALKKKQLNLYCKRYWHRDLIADVSVTESFSINGDLPEDFILNICALIIPKYNFEKISLQNSQLSNNFLKGLCGVLETSTIDLQSLELNDSHLTDSCVDSLSSGLDEFSSSLVRLDLSNNFFTDSSVASFIQIMLKYTSLEIFKLEGNQFSLEGKRNLDVKEEMRRCGCRLSVVDDGPVVSVRSSNEEEHQECKRYLSLYI</sequence>
<evidence type="ECO:0000256" key="20">
    <source>
        <dbReference type="ARBA" id="ARBA00023136"/>
    </source>
</evidence>
<keyword evidence="18" id="KW-0805">Transcription regulation</keyword>
<keyword evidence="30" id="KW-1185">Reference proteome</keyword>
<dbReference type="Gene3D" id="1.10.533.10">
    <property type="entry name" value="Death Domain, Fas"/>
    <property type="match status" value="1"/>
</dbReference>
<evidence type="ECO:0000256" key="4">
    <source>
        <dbReference type="ARBA" id="ARBA00004308"/>
    </source>
</evidence>
<comment type="caution">
    <text evidence="29">The sequence shown here is derived from an EMBL/GenBank/DDBJ whole genome shotgun (WGS) entry which is preliminary data.</text>
</comment>
<comment type="subcellular location">
    <subcellularLocation>
        <location evidence="4">Endomembrane system</location>
    </subcellularLocation>
    <subcellularLocation>
        <location evidence="3">Endoplasmic reticulum</location>
    </subcellularLocation>
    <subcellularLocation>
        <location evidence="5">Golgi apparatus</location>
    </subcellularLocation>
    <subcellularLocation>
        <location evidence="1">Inflammasome</location>
    </subcellularLocation>
    <subcellularLocation>
        <location evidence="2">Nucleus</location>
    </subcellularLocation>
    <subcellularLocation>
        <location evidence="6">Secreted</location>
    </subcellularLocation>
</comment>
<evidence type="ECO:0000256" key="11">
    <source>
        <dbReference type="ARBA" id="ARBA00022737"/>
    </source>
</evidence>
<keyword evidence="25" id="KW-0539">Nucleus</keyword>
<feature type="domain" description="Pyrin" evidence="27">
    <location>
        <begin position="1"/>
        <end position="60"/>
    </location>
</feature>
<evidence type="ECO:0000256" key="6">
    <source>
        <dbReference type="ARBA" id="ARBA00004613"/>
    </source>
</evidence>
<dbReference type="Gene3D" id="3.80.10.10">
    <property type="entry name" value="Ribonuclease Inhibitor"/>
    <property type="match status" value="1"/>
</dbReference>
<feature type="domain" description="NACHT" evidence="28">
    <location>
        <begin position="191"/>
        <end position="394"/>
    </location>
</feature>
<evidence type="ECO:0000256" key="12">
    <source>
        <dbReference type="ARBA" id="ARBA00022741"/>
    </source>
</evidence>
<dbReference type="InterPro" id="IPR032675">
    <property type="entry name" value="LRR_dom_sf"/>
</dbReference>
<proteinExistence type="predicted"/>
<dbReference type="PROSITE" id="PS50824">
    <property type="entry name" value="DAPIN"/>
    <property type="match status" value="1"/>
</dbReference>
<evidence type="ECO:0000256" key="9">
    <source>
        <dbReference type="ARBA" id="ARBA00022553"/>
    </source>
</evidence>
<dbReference type="Pfam" id="PF05729">
    <property type="entry name" value="NACHT"/>
    <property type="match status" value="1"/>
</dbReference>
<dbReference type="SUPFAM" id="SSF52540">
    <property type="entry name" value="P-loop containing nucleoside triphosphate hydrolases"/>
    <property type="match status" value="1"/>
</dbReference>
<evidence type="ECO:0000256" key="26">
    <source>
        <dbReference type="ARBA" id="ARBA00023288"/>
    </source>
</evidence>
<dbReference type="SUPFAM" id="SSF52047">
    <property type="entry name" value="RNI-like"/>
    <property type="match status" value="1"/>
</dbReference>
<evidence type="ECO:0000256" key="3">
    <source>
        <dbReference type="ARBA" id="ARBA00004240"/>
    </source>
</evidence>
<dbReference type="Pfam" id="PF02758">
    <property type="entry name" value="PYRIN"/>
    <property type="match status" value="1"/>
</dbReference>
<dbReference type="InterPro" id="IPR041075">
    <property type="entry name" value="NOD1/2_WH"/>
</dbReference>
<evidence type="ECO:0000256" key="22">
    <source>
        <dbReference type="ARBA" id="ARBA00023163"/>
    </source>
</evidence>
<name>A0ABR0YFY1_HUSHU</name>
<dbReference type="PROSITE" id="PS50837">
    <property type="entry name" value="NACHT"/>
    <property type="match status" value="1"/>
</dbReference>
<dbReference type="InterPro" id="IPR050637">
    <property type="entry name" value="NLRP_innate_immun_reg"/>
</dbReference>
<evidence type="ECO:0000256" key="16">
    <source>
        <dbReference type="ARBA" id="ARBA00022843"/>
    </source>
</evidence>
<dbReference type="InterPro" id="IPR041267">
    <property type="entry name" value="NLRP_HD2"/>
</dbReference>
<evidence type="ECO:0000256" key="17">
    <source>
        <dbReference type="ARBA" id="ARBA00022859"/>
    </source>
</evidence>
<dbReference type="EMBL" id="JAHFZB010000031">
    <property type="protein sequence ID" value="KAK6471557.1"/>
    <property type="molecule type" value="Genomic_DNA"/>
</dbReference>
<dbReference type="PANTHER" id="PTHR45690:SF19">
    <property type="entry name" value="NACHT, LRR AND PYD DOMAINS-CONTAINING PROTEIN 3"/>
    <property type="match status" value="1"/>
</dbReference>
<evidence type="ECO:0000313" key="29">
    <source>
        <dbReference type="EMBL" id="KAK6471557.1"/>
    </source>
</evidence>
<evidence type="ECO:0000256" key="25">
    <source>
        <dbReference type="ARBA" id="ARBA00023242"/>
    </source>
</evidence>
<dbReference type="InterPro" id="IPR027417">
    <property type="entry name" value="P-loop_NTPase"/>
</dbReference>
<keyword evidence="26" id="KW-0449">Lipoprotein</keyword>
<evidence type="ECO:0000256" key="10">
    <source>
        <dbReference type="ARBA" id="ARBA00022588"/>
    </source>
</evidence>
<keyword evidence="24" id="KW-1271">Inflammasome</keyword>
<protein>
    <submittedName>
        <fullName evidence="29">NACHT protein</fullName>
    </submittedName>
</protein>
<evidence type="ECO:0000256" key="24">
    <source>
        <dbReference type="ARBA" id="ARBA00023233"/>
    </source>
</evidence>
<dbReference type="Pfam" id="PF17776">
    <property type="entry name" value="NLRC4_HD2"/>
    <property type="match status" value="1"/>
</dbReference>
<keyword evidence="9" id="KW-0597">Phosphoprotein</keyword>
<accession>A0ABR0YFY1</accession>
<keyword evidence="19" id="KW-0333">Golgi apparatus</keyword>
<evidence type="ECO:0000256" key="18">
    <source>
        <dbReference type="ARBA" id="ARBA00023015"/>
    </source>
</evidence>
<keyword evidence="10" id="KW-0399">Innate immunity</keyword>
<evidence type="ECO:0000256" key="7">
    <source>
        <dbReference type="ARBA" id="ARBA00022490"/>
    </source>
</evidence>
<keyword evidence="21" id="KW-0564">Palmitate</keyword>
<dbReference type="SMART" id="SM01288">
    <property type="entry name" value="FISNA"/>
    <property type="match status" value="1"/>
</dbReference>
<dbReference type="Pfam" id="PF17779">
    <property type="entry name" value="WHD_NOD2"/>
    <property type="match status" value="1"/>
</dbReference>
<evidence type="ECO:0000256" key="23">
    <source>
        <dbReference type="ARBA" id="ARBA00023198"/>
    </source>
</evidence>
<keyword evidence="11" id="KW-0677">Repeat</keyword>
<evidence type="ECO:0000256" key="21">
    <source>
        <dbReference type="ARBA" id="ARBA00023139"/>
    </source>
</evidence>
<dbReference type="Proteomes" id="UP001369086">
    <property type="component" value="Unassembled WGS sequence"/>
</dbReference>
<keyword evidence="8" id="KW-0964">Secreted</keyword>
<dbReference type="InterPro" id="IPR007111">
    <property type="entry name" value="NACHT_NTPase"/>
</dbReference>
<evidence type="ECO:0000256" key="1">
    <source>
        <dbReference type="ARBA" id="ARBA00004110"/>
    </source>
</evidence>
<dbReference type="InterPro" id="IPR004020">
    <property type="entry name" value="DAPIN"/>
</dbReference>
<evidence type="ECO:0000256" key="19">
    <source>
        <dbReference type="ARBA" id="ARBA00023034"/>
    </source>
</evidence>
<evidence type="ECO:0000256" key="5">
    <source>
        <dbReference type="ARBA" id="ARBA00004555"/>
    </source>
</evidence>
<dbReference type="InterPro" id="IPR029495">
    <property type="entry name" value="NACHT-assoc"/>
</dbReference>